<comment type="caution">
    <text evidence="2">The sequence shown here is derived from an EMBL/GenBank/DDBJ whole genome shotgun (WGS) entry which is preliminary data.</text>
</comment>
<gene>
    <name evidence="2" type="ORF">QBC47DRAFT_223205</name>
</gene>
<evidence type="ECO:0000256" key="1">
    <source>
        <dbReference type="SAM" id="MobiDB-lite"/>
    </source>
</evidence>
<dbReference type="EMBL" id="MU839835">
    <property type="protein sequence ID" value="KAK1754656.1"/>
    <property type="molecule type" value="Genomic_DNA"/>
</dbReference>
<proteinExistence type="predicted"/>
<feature type="region of interest" description="Disordered" evidence="1">
    <location>
        <begin position="181"/>
        <end position="207"/>
    </location>
</feature>
<keyword evidence="3" id="KW-1185">Reference proteome</keyword>
<protein>
    <submittedName>
        <fullName evidence="2">Uncharacterized protein</fullName>
    </submittedName>
</protein>
<dbReference type="Proteomes" id="UP001239445">
    <property type="component" value="Unassembled WGS sequence"/>
</dbReference>
<name>A0AAJ0BF11_9PEZI</name>
<dbReference type="AlphaFoldDB" id="A0AAJ0BF11"/>
<evidence type="ECO:0000313" key="3">
    <source>
        <dbReference type="Proteomes" id="UP001239445"/>
    </source>
</evidence>
<evidence type="ECO:0000313" key="2">
    <source>
        <dbReference type="EMBL" id="KAK1754656.1"/>
    </source>
</evidence>
<sequence length="207" mass="23509">MFLEKNNKARKRQSRGTYSRRVLQAVCRPILSRAVPWNRSKHHVSWMDARPGRPLGARSVFRKGGVWSVELIPGDLRSLDRNPPRSRNCFPHDPGLFIPRQPMQRRRLVQGGCPGPERWRTCAWDRWDHGSRPHITTRRTLGPPHSPTARVFVEVPVAVTGNLGRLPGDVYFQPPLVPKNGLASITDKHRRDPPSTGSPQRPPPMGQ</sequence>
<accession>A0AAJ0BF11</accession>
<reference evidence="2" key="1">
    <citation type="submission" date="2023-06" db="EMBL/GenBank/DDBJ databases">
        <title>Genome-scale phylogeny and comparative genomics of the fungal order Sordariales.</title>
        <authorList>
            <consortium name="Lawrence Berkeley National Laboratory"/>
            <person name="Hensen N."/>
            <person name="Bonometti L."/>
            <person name="Westerberg I."/>
            <person name="Brannstrom I.O."/>
            <person name="Guillou S."/>
            <person name="Cros-Aarteil S."/>
            <person name="Calhoun S."/>
            <person name="Haridas S."/>
            <person name="Kuo A."/>
            <person name="Mondo S."/>
            <person name="Pangilinan J."/>
            <person name="Riley R."/>
            <person name="Labutti K."/>
            <person name="Andreopoulos B."/>
            <person name="Lipzen A."/>
            <person name="Chen C."/>
            <person name="Yanf M."/>
            <person name="Daum C."/>
            <person name="Ng V."/>
            <person name="Clum A."/>
            <person name="Steindorff A."/>
            <person name="Ohm R."/>
            <person name="Martin F."/>
            <person name="Silar P."/>
            <person name="Natvig D."/>
            <person name="Lalanne C."/>
            <person name="Gautier V."/>
            <person name="Ament-Velasquez S.L."/>
            <person name="Kruys A."/>
            <person name="Hutchinson M.I."/>
            <person name="Powell A.J."/>
            <person name="Barry K."/>
            <person name="Miller A.N."/>
            <person name="Grigoriev I.V."/>
            <person name="Debuchy R."/>
            <person name="Gladieux P."/>
            <person name="Thoren M.H."/>
            <person name="Johannesson H."/>
        </authorList>
    </citation>
    <scope>NUCLEOTIDE SEQUENCE</scope>
    <source>
        <strain evidence="2">PSN4</strain>
    </source>
</reference>
<organism evidence="2 3">
    <name type="scientific">Echria macrotheca</name>
    <dbReference type="NCBI Taxonomy" id="438768"/>
    <lineage>
        <taxon>Eukaryota</taxon>
        <taxon>Fungi</taxon>
        <taxon>Dikarya</taxon>
        <taxon>Ascomycota</taxon>
        <taxon>Pezizomycotina</taxon>
        <taxon>Sordariomycetes</taxon>
        <taxon>Sordariomycetidae</taxon>
        <taxon>Sordariales</taxon>
        <taxon>Schizotheciaceae</taxon>
        <taxon>Echria</taxon>
    </lineage>
</organism>